<feature type="chain" id="PRO_5010340578" description="SnoaL-like domain-containing protein" evidence="1">
    <location>
        <begin position="25"/>
        <end position="297"/>
    </location>
</feature>
<name>A0A1L0B3W1_9GAMM</name>
<dbReference type="InterPro" id="IPR037401">
    <property type="entry name" value="SnoaL-like"/>
</dbReference>
<dbReference type="Proteomes" id="UP000183794">
    <property type="component" value="Unassembled WGS sequence"/>
</dbReference>
<accession>A0A1L0B3W1</accession>
<feature type="signal peptide" evidence="1">
    <location>
        <begin position="1"/>
        <end position="24"/>
    </location>
</feature>
<dbReference type="PANTHER" id="PTHR38436:SF1">
    <property type="entry name" value="ESTER CYCLASE"/>
    <property type="match status" value="1"/>
</dbReference>
<keyword evidence="1" id="KW-0732">Signal</keyword>
<evidence type="ECO:0000313" key="3">
    <source>
        <dbReference type="EMBL" id="SGY91141.1"/>
    </source>
</evidence>
<dbReference type="RefSeq" id="WP_075472149.1">
    <property type="nucleotide sequence ID" value="NZ_CAWQZC010000150.1"/>
</dbReference>
<feature type="domain" description="SnoaL-like" evidence="2">
    <location>
        <begin position="44"/>
        <end position="136"/>
    </location>
</feature>
<dbReference type="PANTHER" id="PTHR38436">
    <property type="entry name" value="POLYKETIDE CYCLASE SNOAL-LIKE DOMAIN"/>
    <property type="match status" value="1"/>
</dbReference>
<protein>
    <recommendedName>
        <fullName evidence="2">SnoaL-like domain-containing protein</fullName>
    </recommendedName>
</protein>
<dbReference type="InterPro" id="IPR009959">
    <property type="entry name" value="Cyclase_SnoaL-like"/>
</dbReference>
<gene>
    <name evidence="3" type="ORF">MT2528_2093</name>
    <name evidence="4" type="ORF">NVI5450_2316</name>
</gene>
<dbReference type="Proteomes" id="UP000182660">
    <property type="component" value="Unassembled WGS sequence"/>
</dbReference>
<evidence type="ECO:0000256" key="1">
    <source>
        <dbReference type="SAM" id="SignalP"/>
    </source>
</evidence>
<dbReference type="Gene3D" id="3.10.450.50">
    <property type="match status" value="2"/>
</dbReference>
<dbReference type="OrthoDB" id="9812089at2"/>
<evidence type="ECO:0000313" key="4">
    <source>
        <dbReference type="EMBL" id="SGZ00452.1"/>
    </source>
</evidence>
<dbReference type="AlphaFoldDB" id="A0A1L0B3W1"/>
<dbReference type="EMBL" id="FPLJ01000051">
    <property type="protein sequence ID" value="SGY91141.1"/>
    <property type="molecule type" value="Genomic_DNA"/>
</dbReference>
<reference evidence="4 6" key="2">
    <citation type="submission" date="2016-11" db="EMBL/GenBank/DDBJ databases">
        <authorList>
            <person name="Jaros S."/>
            <person name="Januszkiewicz K."/>
            <person name="Wedrychowicz H."/>
        </authorList>
    </citation>
    <scope>NUCLEOTIDE SEQUENCE [LARGE SCALE GENOMIC DNA]</scope>
    <source>
        <strain evidence="4">NVI 5450</strain>
    </source>
</reference>
<sequence length="297" mass="33336">MILKRTLVTATLSLGLLLAVPSFAQIKMIDEQTEQSVEIAQGFYFDVIKYRNLNNFSRYVGETYLQHAPAYGDGPAQLISAVALELTNDPGVKVEILRTIAEGPYVAIHSAWTATSGDVYVYIDIWRTEKGTLVEHWDHYQKVPTESANKNTMYQGPDADIYSRQNKEQNRERSLALLASFNNPSNVSAVDNFVAEQYIQHNPYVADGPKALVDYLKSLASDGVRLKTEIAKTIAMGDMVLVHSRQTNLDIKSDLGTGYIDIFRFNDEGKIVEHWDIEEKVSGKSNNDNDIFGYSKK</sequence>
<dbReference type="InterPro" id="IPR032710">
    <property type="entry name" value="NTF2-like_dom_sf"/>
</dbReference>
<dbReference type="GO" id="GO:0030638">
    <property type="term" value="P:polyketide metabolic process"/>
    <property type="evidence" value="ECO:0007669"/>
    <property type="project" value="InterPro"/>
</dbReference>
<dbReference type="EMBL" id="FPLD01000061">
    <property type="protein sequence ID" value="SGZ00452.1"/>
    <property type="molecule type" value="Genomic_DNA"/>
</dbReference>
<evidence type="ECO:0000313" key="5">
    <source>
        <dbReference type="Proteomes" id="UP000182660"/>
    </source>
</evidence>
<dbReference type="SUPFAM" id="SSF54427">
    <property type="entry name" value="NTF2-like"/>
    <property type="match status" value="2"/>
</dbReference>
<evidence type="ECO:0000259" key="2">
    <source>
        <dbReference type="Pfam" id="PF12680"/>
    </source>
</evidence>
<dbReference type="Pfam" id="PF12680">
    <property type="entry name" value="SnoaL_2"/>
    <property type="match status" value="2"/>
</dbReference>
<organism evidence="4 6">
    <name type="scientific">Moritella viscosa</name>
    <dbReference type="NCBI Taxonomy" id="80854"/>
    <lineage>
        <taxon>Bacteria</taxon>
        <taxon>Pseudomonadati</taxon>
        <taxon>Pseudomonadota</taxon>
        <taxon>Gammaproteobacteria</taxon>
        <taxon>Alteromonadales</taxon>
        <taxon>Moritellaceae</taxon>
        <taxon>Moritella</taxon>
    </lineage>
</organism>
<evidence type="ECO:0000313" key="6">
    <source>
        <dbReference type="Proteomes" id="UP000183794"/>
    </source>
</evidence>
<keyword evidence="5" id="KW-1185">Reference proteome</keyword>
<proteinExistence type="predicted"/>
<reference evidence="3 5" key="1">
    <citation type="submission" date="2016-11" db="EMBL/GenBank/DDBJ databases">
        <authorList>
            <person name="Klemetsen T."/>
        </authorList>
    </citation>
    <scope>NUCLEOTIDE SEQUENCE [LARGE SCALE GENOMIC DNA]</scope>
    <source>
        <strain evidence="3">MT 2528</strain>
    </source>
</reference>
<dbReference type="GeneID" id="61295992"/>
<feature type="domain" description="SnoaL-like" evidence="2">
    <location>
        <begin position="184"/>
        <end position="274"/>
    </location>
</feature>